<keyword evidence="3" id="KW-1185">Reference proteome</keyword>
<feature type="compositionally biased region" description="Polar residues" evidence="1">
    <location>
        <begin position="130"/>
        <end position="144"/>
    </location>
</feature>
<dbReference type="STRING" id="1616.IV73_GL000034"/>
<dbReference type="AlphaFoldDB" id="A0A0R2JDX6"/>
<sequence>MIVFLTIILVWSGQRGVNQWLAHQDIKTARQAVQQDDWITAQQDYQKAQARVPSVESRTSLEQLDLLIVGDKAAEAGHQDVMRQNYQRALHVNGGMHRINQRIQSKLQQYEPDVKRDKASSATHDKRTPHTSSSKNQATASSKNKNVDWAQANSNNLVTPSANLADAYQFSNVEIEAARDELVRIYPNAQNYDDTNIKKVMAMSLLNNTSLTEAYQAGGWNQMR</sequence>
<feature type="region of interest" description="Disordered" evidence="1">
    <location>
        <begin position="108"/>
        <end position="147"/>
    </location>
</feature>
<dbReference type="EMBL" id="JQBP01000001">
    <property type="protein sequence ID" value="KRN75550.1"/>
    <property type="molecule type" value="Genomic_DNA"/>
</dbReference>
<comment type="caution">
    <text evidence="2">The sequence shown here is derived from an EMBL/GenBank/DDBJ whole genome shotgun (WGS) entry which is preliminary data.</text>
</comment>
<reference evidence="2 3" key="1">
    <citation type="journal article" date="2015" name="Genome Announc.">
        <title>Expanding the biotechnology potential of lactobacilli through comparative genomics of 213 strains and associated genera.</title>
        <authorList>
            <person name="Sun Z."/>
            <person name="Harris H.M."/>
            <person name="McCann A."/>
            <person name="Guo C."/>
            <person name="Argimon S."/>
            <person name="Zhang W."/>
            <person name="Yang X."/>
            <person name="Jeffery I.B."/>
            <person name="Cooney J.C."/>
            <person name="Kagawa T.F."/>
            <person name="Liu W."/>
            <person name="Song Y."/>
            <person name="Salvetti E."/>
            <person name="Wrobel A."/>
            <person name="Rasinkangas P."/>
            <person name="Parkhill J."/>
            <person name="Rea M.C."/>
            <person name="O'Sullivan O."/>
            <person name="Ritari J."/>
            <person name="Douillard F.P."/>
            <person name="Paul Ross R."/>
            <person name="Yang R."/>
            <person name="Briner A.E."/>
            <person name="Felis G.E."/>
            <person name="de Vos W.M."/>
            <person name="Barrangou R."/>
            <person name="Klaenhammer T.R."/>
            <person name="Caufield P.W."/>
            <person name="Cui Y."/>
            <person name="Zhang H."/>
            <person name="O'Toole P.W."/>
        </authorList>
    </citation>
    <scope>NUCLEOTIDE SEQUENCE [LARGE SCALE GENOMIC DNA]</scope>
    <source>
        <strain evidence="2 3">DSM 20593</strain>
    </source>
</reference>
<protein>
    <submittedName>
        <fullName evidence="2">Uncharacterized protein</fullName>
    </submittedName>
</protein>
<dbReference type="Proteomes" id="UP000051655">
    <property type="component" value="Unassembled WGS sequence"/>
</dbReference>
<proteinExistence type="predicted"/>
<evidence type="ECO:0000313" key="3">
    <source>
        <dbReference type="Proteomes" id="UP000051655"/>
    </source>
</evidence>
<accession>A0A0R2JDX6</accession>
<evidence type="ECO:0000313" key="2">
    <source>
        <dbReference type="EMBL" id="KRN75550.1"/>
    </source>
</evidence>
<organism evidence="2 3">
    <name type="scientific">Weissella kandleri</name>
    <dbReference type="NCBI Taxonomy" id="1616"/>
    <lineage>
        <taxon>Bacteria</taxon>
        <taxon>Bacillati</taxon>
        <taxon>Bacillota</taxon>
        <taxon>Bacilli</taxon>
        <taxon>Lactobacillales</taxon>
        <taxon>Lactobacillaceae</taxon>
        <taxon>Weissella</taxon>
    </lineage>
</organism>
<name>A0A0R2JDX6_9LACO</name>
<feature type="compositionally biased region" description="Basic and acidic residues" evidence="1">
    <location>
        <begin position="112"/>
        <end position="128"/>
    </location>
</feature>
<evidence type="ECO:0000256" key="1">
    <source>
        <dbReference type="SAM" id="MobiDB-lite"/>
    </source>
</evidence>
<dbReference type="PATRIC" id="fig|1616.3.peg.34"/>
<gene>
    <name evidence="2" type="ORF">IV73_GL000034</name>
</gene>